<evidence type="ECO:0000313" key="10">
    <source>
        <dbReference type="EMBL" id="KAK1394354.1"/>
    </source>
</evidence>
<dbReference type="PROSITE" id="PS50071">
    <property type="entry name" value="HOMEOBOX_2"/>
    <property type="match status" value="1"/>
</dbReference>
<dbReference type="InterPro" id="IPR009057">
    <property type="entry name" value="Homeodomain-like_sf"/>
</dbReference>
<dbReference type="EMBL" id="JAUIZM010000003">
    <property type="protein sequence ID" value="KAK1394354.1"/>
    <property type="molecule type" value="Genomic_DNA"/>
</dbReference>
<reference evidence="10" key="1">
    <citation type="submission" date="2023-02" db="EMBL/GenBank/DDBJ databases">
        <title>Genome of toxic invasive species Heracleum sosnowskyi carries increased number of genes despite the absence of recent whole-genome duplications.</title>
        <authorList>
            <person name="Schelkunov M."/>
            <person name="Shtratnikova V."/>
            <person name="Makarenko M."/>
            <person name="Klepikova A."/>
            <person name="Omelchenko D."/>
            <person name="Novikova G."/>
            <person name="Obukhova E."/>
            <person name="Bogdanov V."/>
            <person name="Penin A."/>
            <person name="Logacheva M."/>
        </authorList>
    </citation>
    <scope>NUCLEOTIDE SEQUENCE</scope>
    <source>
        <strain evidence="10">Hsosn_3</strain>
        <tissue evidence="10">Leaf</tissue>
    </source>
</reference>
<evidence type="ECO:0000256" key="1">
    <source>
        <dbReference type="ARBA" id="ARBA00004123"/>
    </source>
</evidence>
<evidence type="ECO:0000256" key="7">
    <source>
        <dbReference type="ARBA" id="ARBA00023242"/>
    </source>
</evidence>
<dbReference type="FunFam" id="1.10.10.60:FF:000117">
    <property type="entry name" value="BEL1-like homeodomain protein 9"/>
    <property type="match status" value="1"/>
</dbReference>
<dbReference type="AlphaFoldDB" id="A0AAD8N2N9"/>
<evidence type="ECO:0000256" key="8">
    <source>
        <dbReference type="PROSITE-ProRule" id="PRU00108"/>
    </source>
</evidence>
<dbReference type="SUPFAM" id="SSF46689">
    <property type="entry name" value="Homeodomain-like"/>
    <property type="match status" value="1"/>
</dbReference>
<keyword evidence="5 8" id="KW-0371">Homeobox</keyword>
<evidence type="ECO:0000256" key="4">
    <source>
        <dbReference type="ARBA" id="ARBA00023125"/>
    </source>
</evidence>
<dbReference type="InterPro" id="IPR008422">
    <property type="entry name" value="KN_HD"/>
</dbReference>
<dbReference type="CDD" id="cd00086">
    <property type="entry name" value="homeodomain"/>
    <property type="match status" value="1"/>
</dbReference>
<feature type="domain" description="Homeobox" evidence="9">
    <location>
        <begin position="8"/>
        <end position="71"/>
    </location>
</feature>
<dbReference type="SMART" id="SM00389">
    <property type="entry name" value="HOX"/>
    <property type="match status" value="1"/>
</dbReference>
<evidence type="ECO:0000256" key="6">
    <source>
        <dbReference type="ARBA" id="ARBA00023163"/>
    </source>
</evidence>
<gene>
    <name evidence="10" type="ORF">POM88_013410</name>
</gene>
<keyword evidence="3" id="KW-0805">Transcription regulation</keyword>
<sequence>MIVFEPHQPVLRPQRGLPERAVAVLRAWLFDHFLHPYPTDTDKHMLATQTGLTRNQVSNWFINARVCVWKPMVEEIHVLETKGSAKLSSQMGNPGCNTASDIATSQSNFQPISKICETDSNKSRGGVEIGSVLQAVSLILGLRQSAESAQQQQQQDQYQQQFGGHMILDFVG</sequence>
<evidence type="ECO:0000313" key="11">
    <source>
        <dbReference type="Proteomes" id="UP001237642"/>
    </source>
</evidence>
<dbReference type="Proteomes" id="UP001237642">
    <property type="component" value="Unassembled WGS sequence"/>
</dbReference>
<evidence type="ECO:0000259" key="9">
    <source>
        <dbReference type="PROSITE" id="PS50071"/>
    </source>
</evidence>
<name>A0AAD8N2N9_9APIA</name>
<dbReference type="PANTHER" id="PTHR11850">
    <property type="entry name" value="HOMEOBOX PROTEIN TRANSCRIPTION FACTORS"/>
    <property type="match status" value="1"/>
</dbReference>
<organism evidence="10 11">
    <name type="scientific">Heracleum sosnowskyi</name>
    <dbReference type="NCBI Taxonomy" id="360622"/>
    <lineage>
        <taxon>Eukaryota</taxon>
        <taxon>Viridiplantae</taxon>
        <taxon>Streptophyta</taxon>
        <taxon>Embryophyta</taxon>
        <taxon>Tracheophyta</taxon>
        <taxon>Spermatophyta</taxon>
        <taxon>Magnoliopsida</taxon>
        <taxon>eudicotyledons</taxon>
        <taxon>Gunneridae</taxon>
        <taxon>Pentapetalae</taxon>
        <taxon>asterids</taxon>
        <taxon>campanulids</taxon>
        <taxon>Apiales</taxon>
        <taxon>Apiaceae</taxon>
        <taxon>Apioideae</taxon>
        <taxon>apioid superclade</taxon>
        <taxon>Tordylieae</taxon>
        <taxon>Tordyliinae</taxon>
        <taxon>Heracleum</taxon>
    </lineage>
</organism>
<evidence type="ECO:0000256" key="5">
    <source>
        <dbReference type="ARBA" id="ARBA00023155"/>
    </source>
</evidence>
<comment type="caution">
    <text evidence="10">The sequence shown here is derived from an EMBL/GenBank/DDBJ whole genome shotgun (WGS) entry which is preliminary data.</text>
</comment>
<dbReference type="GO" id="GO:0003677">
    <property type="term" value="F:DNA binding"/>
    <property type="evidence" value="ECO:0007669"/>
    <property type="project" value="UniProtKB-UniRule"/>
</dbReference>
<dbReference type="InterPro" id="IPR050224">
    <property type="entry name" value="TALE_homeobox"/>
</dbReference>
<evidence type="ECO:0000256" key="3">
    <source>
        <dbReference type="ARBA" id="ARBA00023015"/>
    </source>
</evidence>
<evidence type="ECO:0000256" key="2">
    <source>
        <dbReference type="ARBA" id="ARBA00006454"/>
    </source>
</evidence>
<dbReference type="GO" id="GO:0005634">
    <property type="term" value="C:nucleus"/>
    <property type="evidence" value="ECO:0007669"/>
    <property type="project" value="UniProtKB-SubCell"/>
</dbReference>
<keyword evidence="4 8" id="KW-0238">DNA-binding</keyword>
<protein>
    <recommendedName>
        <fullName evidence="9">Homeobox domain-containing protein</fullName>
    </recommendedName>
</protein>
<reference evidence="10" key="2">
    <citation type="submission" date="2023-05" db="EMBL/GenBank/DDBJ databases">
        <authorList>
            <person name="Schelkunov M.I."/>
        </authorList>
    </citation>
    <scope>NUCLEOTIDE SEQUENCE</scope>
    <source>
        <strain evidence="10">Hsosn_3</strain>
        <tissue evidence="10">Leaf</tissue>
    </source>
</reference>
<keyword evidence="7 8" id="KW-0539">Nucleus</keyword>
<dbReference type="Pfam" id="PF05920">
    <property type="entry name" value="Homeobox_KN"/>
    <property type="match status" value="1"/>
</dbReference>
<dbReference type="InterPro" id="IPR001356">
    <property type="entry name" value="HD"/>
</dbReference>
<accession>A0AAD8N2N9</accession>
<keyword evidence="6" id="KW-0804">Transcription</keyword>
<comment type="similarity">
    <text evidence="2">Belongs to the TALE/BELL homeobox family.</text>
</comment>
<comment type="subcellular location">
    <subcellularLocation>
        <location evidence="1 8">Nucleus</location>
    </subcellularLocation>
</comment>
<dbReference type="Gene3D" id="1.10.10.60">
    <property type="entry name" value="Homeodomain-like"/>
    <property type="match status" value="1"/>
</dbReference>
<dbReference type="GO" id="GO:0006355">
    <property type="term" value="P:regulation of DNA-templated transcription"/>
    <property type="evidence" value="ECO:0007669"/>
    <property type="project" value="InterPro"/>
</dbReference>
<keyword evidence="11" id="KW-1185">Reference proteome</keyword>
<proteinExistence type="inferred from homology"/>
<feature type="DNA-binding region" description="Homeobox" evidence="8">
    <location>
        <begin position="10"/>
        <end position="72"/>
    </location>
</feature>